<keyword evidence="1" id="KW-0326">Glycosidase</keyword>
<keyword evidence="2" id="KW-1185">Reference proteome</keyword>
<dbReference type="Proteomes" id="UP000827976">
    <property type="component" value="Chromosome 5"/>
</dbReference>
<accession>A0ACB7W1F9</accession>
<keyword evidence="1" id="KW-0378">Hydrolase</keyword>
<organism evidence="1 2">
    <name type="scientific">Dioscorea alata</name>
    <name type="common">Purple yam</name>
    <dbReference type="NCBI Taxonomy" id="55571"/>
    <lineage>
        <taxon>Eukaryota</taxon>
        <taxon>Viridiplantae</taxon>
        <taxon>Streptophyta</taxon>
        <taxon>Embryophyta</taxon>
        <taxon>Tracheophyta</taxon>
        <taxon>Spermatophyta</taxon>
        <taxon>Magnoliopsida</taxon>
        <taxon>Liliopsida</taxon>
        <taxon>Dioscoreales</taxon>
        <taxon>Dioscoreaceae</taxon>
        <taxon>Dioscorea</taxon>
    </lineage>
</organism>
<gene>
    <name evidence="1" type="ORF">IHE45_05G048100</name>
</gene>
<evidence type="ECO:0000313" key="2">
    <source>
        <dbReference type="Proteomes" id="UP000827976"/>
    </source>
</evidence>
<reference evidence="2" key="1">
    <citation type="journal article" date="2022" name="Nat. Commun.">
        <title>Chromosome evolution and the genetic basis of agronomically important traits in greater yam.</title>
        <authorList>
            <person name="Bredeson J.V."/>
            <person name="Lyons J.B."/>
            <person name="Oniyinde I.O."/>
            <person name="Okereke N.R."/>
            <person name="Kolade O."/>
            <person name="Nnabue I."/>
            <person name="Nwadili C.O."/>
            <person name="Hribova E."/>
            <person name="Parker M."/>
            <person name="Nwogha J."/>
            <person name="Shu S."/>
            <person name="Carlson J."/>
            <person name="Kariba R."/>
            <person name="Muthemba S."/>
            <person name="Knop K."/>
            <person name="Barton G.J."/>
            <person name="Sherwood A.V."/>
            <person name="Lopez-Montes A."/>
            <person name="Asiedu R."/>
            <person name="Jamnadass R."/>
            <person name="Muchugi A."/>
            <person name="Goodstein D."/>
            <person name="Egesi C.N."/>
            <person name="Featherston J."/>
            <person name="Asfaw A."/>
            <person name="Simpson G.G."/>
            <person name="Dolezel J."/>
            <person name="Hendre P.S."/>
            <person name="Van Deynze A."/>
            <person name="Kumar P.L."/>
            <person name="Obidiegwu J.E."/>
            <person name="Bhattacharjee R."/>
            <person name="Rokhsar D.S."/>
        </authorList>
    </citation>
    <scope>NUCLEOTIDE SEQUENCE [LARGE SCALE GENOMIC DNA]</scope>
    <source>
        <strain evidence="2">cv. TDa95/00328</strain>
    </source>
</reference>
<dbReference type="EC" id="3.2.1.14" evidence="1"/>
<sequence length="264" mass="29571">MALSFTGITAATIPKPLLLHPRNPITFLKPLKLHHHHHHHQQRSFLLPLRASTTTTTTHHNAFTVADIVTPEFFNGITSKASAKCEGKGFYTLDAFFKALESYPDFGRAGSPDDSLREIAAFFAHATLETGHFCYINQVNGKVYCEENPDYPCNPEKKYLGRGPLQLTWNYNYGLAGRTLGFDGLNSPELISQDPVLCFKASLWFWMTYVHKRFISGEGFGDTIRIINPGVCNGRFPKDVKGRVGYYLDYCGMLGVQPGDKLCC</sequence>
<comment type="caution">
    <text evidence="1">The sequence shown here is derived from an EMBL/GenBank/DDBJ whole genome shotgun (WGS) entry which is preliminary data.</text>
</comment>
<proteinExistence type="predicted"/>
<protein>
    <submittedName>
        <fullName evidence="1">Chitinase protein</fullName>
        <ecNumber evidence="1">3.2.1.14</ecNumber>
    </submittedName>
</protein>
<evidence type="ECO:0000313" key="1">
    <source>
        <dbReference type="EMBL" id="KAH7681256.1"/>
    </source>
</evidence>
<name>A0ACB7W1F9_DIOAL</name>
<dbReference type="EMBL" id="CM037015">
    <property type="protein sequence ID" value="KAH7681256.1"/>
    <property type="molecule type" value="Genomic_DNA"/>
</dbReference>